<evidence type="ECO:0000256" key="3">
    <source>
        <dbReference type="SAM" id="Phobius"/>
    </source>
</evidence>
<dbReference type="Gene3D" id="1.20.1440.100">
    <property type="entry name" value="SG protein - dephosphorylation function"/>
    <property type="match status" value="1"/>
</dbReference>
<reference evidence="5 6" key="1">
    <citation type="submission" date="2012-08" db="EMBL/GenBank/DDBJ databases">
        <title>Whole genome shotgun sequence of Gordonia rhizosphera NBRC 16068.</title>
        <authorList>
            <person name="Takarada H."/>
            <person name="Isaki S."/>
            <person name="Hosoyama A."/>
            <person name="Tsuchikane K."/>
            <person name="Katsumata H."/>
            <person name="Baba S."/>
            <person name="Ohji S."/>
            <person name="Yamazaki S."/>
            <person name="Fujita N."/>
        </authorList>
    </citation>
    <scope>NUCLEOTIDE SEQUENCE [LARGE SCALE GENOMIC DNA]</scope>
    <source>
        <strain evidence="5 6">NBRC 16068</strain>
    </source>
</reference>
<keyword evidence="3" id="KW-0812">Transmembrane</keyword>
<evidence type="ECO:0000313" key="6">
    <source>
        <dbReference type="Proteomes" id="UP000008363"/>
    </source>
</evidence>
<dbReference type="InterPro" id="IPR036412">
    <property type="entry name" value="HAD-like_sf"/>
</dbReference>
<proteinExistence type="predicted"/>
<gene>
    <name evidence="5" type="primary">plsC</name>
    <name evidence="5" type="ORF">GORHZ_115_00060</name>
</gene>
<dbReference type="PANTHER" id="PTHR10434:SF66">
    <property type="entry name" value="PHOSPHOLIPID_GLYCEROL ACYLTRANSFERASE DOMAIN-CONTAINING PROTEIN"/>
    <property type="match status" value="1"/>
</dbReference>
<accession>K6WEP1</accession>
<dbReference type="InterPro" id="IPR002123">
    <property type="entry name" value="Plipid/glycerol_acylTrfase"/>
</dbReference>
<keyword evidence="1 5" id="KW-0808">Transferase</keyword>
<keyword evidence="2 5" id="KW-0012">Acyltransferase</keyword>
<keyword evidence="3" id="KW-1133">Transmembrane helix</keyword>
<dbReference type="GO" id="GO:0003841">
    <property type="term" value="F:1-acylglycerol-3-phosphate O-acyltransferase activity"/>
    <property type="evidence" value="ECO:0007669"/>
    <property type="project" value="TreeGrafter"/>
</dbReference>
<dbReference type="eggNOG" id="COG0204">
    <property type="taxonomic scope" value="Bacteria"/>
</dbReference>
<dbReference type="OrthoDB" id="25607at2"/>
<dbReference type="NCBIfam" id="TIGR01490">
    <property type="entry name" value="HAD-SF-IB-hyp1"/>
    <property type="match status" value="1"/>
</dbReference>
<dbReference type="RefSeq" id="WP_006333629.1">
    <property type="nucleotide sequence ID" value="NZ_BAHC01000115.1"/>
</dbReference>
<dbReference type="Gene3D" id="3.40.50.1000">
    <property type="entry name" value="HAD superfamily/HAD-like"/>
    <property type="match status" value="1"/>
</dbReference>
<dbReference type="SUPFAM" id="SSF69593">
    <property type="entry name" value="Glycerol-3-phosphate (1)-acyltransferase"/>
    <property type="match status" value="1"/>
</dbReference>
<dbReference type="InterPro" id="IPR023214">
    <property type="entry name" value="HAD_sf"/>
</dbReference>
<evidence type="ECO:0000313" key="5">
    <source>
        <dbReference type="EMBL" id="GAB90652.1"/>
    </source>
</evidence>
<dbReference type="AlphaFoldDB" id="K6WEP1"/>
<dbReference type="GO" id="GO:0006654">
    <property type="term" value="P:phosphatidic acid biosynthetic process"/>
    <property type="evidence" value="ECO:0007669"/>
    <property type="project" value="TreeGrafter"/>
</dbReference>
<dbReference type="eggNOG" id="COG0560">
    <property type="taxonomic scope" value="Bacteria"/>
</dbReference>
<protein>
    <submittedName>
        <fullName evidence="5">1-acylglycerol-3-phosphate O-acyltransferase</fullName>
    </submittedName>
</protein>
<dbReference type="InterPro" id="IPR006385">
    <property type="entry name" value="HAD_hydro_SerB1"/>
</dbReference>
<keyword evidence="3" id="KW-0472">Membrane</keyword>
<feature type="domain" description="Phospholipid/glycerol acyltransferase" evidence="4">
    <location>
        <begin position="308"/>
        <end position="423"/>
    </location>
</feature>
<sequence length="495" mass="53685">MTLDDELQEIRRSPAGPKVAAFFDFDGTLIDGYSAEALYSERLRNFEVGVPELVSTVRTMLGPTMSEEQFGRLLSTGVAGWEGRQASDIEELGERLFAQGIAGQLFHEAWRLVKAHQRRGHTIVIATSATRLQVAPLAREIGVDHVLCTELEEHDGVLTGRVAGRPPWGEGKADAVKEFAQNAGINLAKSYAYANGDEDVPFLAAVGKARVVNPQDDLARVANERDWPTIEMRRGTGRLNPLPAVRTAAMYGALVGSSVAGVAIGVLTGRRRRGIDFATSLFAQLASALGDVDVEVIGEKNAWSHRPAVFLINHQSSLIDLLVTTWLLRGGFTAVAKRELADVPVLGQILTMAEFAFVDRGDSERARDAMAEAKRRLDDGVSIVISPEGTRSLTPQVGEFKKGAFHLASQAGVPIVPVVIRNAGELMWRNAKTTRNGTVQVVVHEPIPTVGFQKSDIDRTVREVHDLYVETLENWPEDGTAATTVALTQTGAKAQ</sequence>
<evidence type="ECO:0000256" key="1">
    <source>
        <dbReference type="ARBA" id="ARBA00022679"/>
    </source>
</evidence>
<dbReference type="Pfam" id="PF12710">
    <property type="entry name" value="HAD"/>
    <property type="match status" value="1"/>
</dbReference>
<dbReference type="Pfam" id="PF01553">
    <property type="entry name" value="Acyltransferase"/>
    <property type="match status" value="1"/>
</dbReference>
<dbReference type="SMART" id="SM00563">
    <property type="entry name" value="PlsC"/>
    <property type="match status" value="1"/>
</dbReference>
<name>K6WEP1_9ACTN</name>
<dbReference type="PANTHER" id="PTHR10434">
    <property type="entry name" value="1-ACYL-SN-GLYCEROL-3-PHOSPHATE ACYLTRANSFERASE"/>
    <property type="match status" value="1"/>
</dbReference>
<evidence type="ECO:0000256" key="2">
    <source>
        <dbReference type="ARBA" id="ARBA00023315"/>
    </source>
</evidence>
<evidence type="ECO:0000259" key="4">
    <source>
        <dbReference type="SMART" id="SM00563"/>
    </source>
</evidence>
<organism evidence="5 6">
    <name type="scientific">Gordonia rhizosphera NBRC 16068</name>
    <dbReference type="NCBI Taxonomy" id="1108045"/>
    <lineage>
        <taxon>Bacteria</taxon>
        <taxon>Bacillati</taxon>
        <taxon>Actinomycetota</taxon>
        <taxon>Actinomycetes</taxon>
        <taxon>Mycobacteriales</taxon>
        <taxon>Gordoniaceae</taxon>
        <taxon>Gordonia</taxon>
    </lineage>
</organism>
<dbReference type="CDD" id="cd07989">
    <property type="entry name" value="LPLAT_AGPAT-like"/>
    <property type="match status" value="1"/>
</dbReference>
<dbReference type="EMBL" id="BAHC01000115">
    <property type="protein sequence ID" value="GAB90652.1"/>
    <property type="molecule type" value="Genomic_DNA"/>
</dbReference>
<dbReference type="NCBIfam" id="TIGR01488">
    <property type="entry name" value="HAD-SF-IB"/>
    <property type="match status" value="1"/>
</dbReference>
<dbReference type="Proteomes" id="UP000008363">
    <property type="component" value="Unassembled WGS sequence"/>
</dbReference>
<dbReference type="SUPFAM" id="SSF56784">
    <property type="entry name" value="HAD-like"/>
    <property type="match status" value="1"/>
</dbReference>
<keyword evidence="6" id="KW-1185">Reference proteome</keyword>
<dbReference type="STRING" id="1108045.GORHZ_115_00060"/>
<dbReference type="CDD" id="cd02612">
    <property type="entry name" value="HAD_PGPPase"/>
    <property type="match status" value="1"/>
</dbReference>
<comment type="caution">
    <text evidence="5">The sequence shown here is derived from an EMBL/GenBank/DDBJ whole genome shotgun (WGS) entry which is preliminary data.</text>
</comment>
<feature type="transmembrane region" description="Helical" evidence="3">
    <location>
        <begin position="248"/>
        <end position="267"/>
    </location>
</feature>